<dbReference type="SUPFAM" id="SSF81301">
    <property type="entry name" value="Nucleotidyltransferase"/>
    <property type="match status" value="1"/>
</dbReference>
<dbReference type="RefSeq" id="WP_141380880.1">
    <property type="nucleotide sequence ID" value="NZ_BJNA01000036.1"/>
</dbReference>
<comment type="caution">
    <text evidence="1">The sequence shown here is derived from an EMBL/GenBank/DDBJ whole genome shotgun (WGS) entry which is preliminary data.</text>
</comment>
<dbReference type="AlphaFoldDB" id="A0A4Y3ULW7"/>
<dbReference type="PANTHER" id="PTHR34822">
    <property type="entry name" value="GRPB DOMAIN PROTEIN (AFU_ORTHOLOGUE AFUA_1G01530)"/>
    <property type="match status" value="1"/>
</dbReference>
<evidence type="ECO:0000313" key="2">
    <source>
        <dbReference type="Proteomes" id="UP000319804"/>
    </source>
</evidence>
<dbReference type="GO" id="GO:0016740">
    <property type="term" value="F:transferase activity"/>
    <property type="evidence" value="ECO:0007669"/>
    <property type="project" value="UniProtKB-KW"/>
</dbReference>
<organism evidence="1 2">
    <name type="scientific">Microbacterium lacticum</name>
    <dbReference type="NCBI Taxonomy" id="33885"/>
    <lineage>
        <taxon>Bacteria</taxon>
        <taxon>Bacillati</taxon>
        <taxon>Actinomycetota</taxon>
        <taxon>Actinomycetes</taxon>
        <taxon>Micrococcales</taxon>
        <taxon>Microbacteriaceae</taxon>
        <taxon>Microbacterium</taxon>
    </lineage>
</organism>
<protein>
    <submittedName>
        <fullName evidence="1">GrpB-like predicted nucleotidyltransferase (UPF0157 family)</fullName>
    </submittedName>
</protein>
<reference evidence="1 2" key="1">
    <citation type="submission" date="2019-06" db="EMBL/GenBank/DDBJ databases">
        <title>Sequencing the genomes of 1000 actinobacteria strains.</title>
        <authorList>
            <person name="Klenk H.-P."/>
        </authorList>
    </citation>
    <scope>NUCLEOTIDE SEQUENCE [LARGE SCALE GENOMIC DNA]</scope>
    <source>
        <strain evidence="1 2">DSM 20427</strain>
    </source>
</reference>
<keyword evidence="2" id="KW-1185">Reference proteome</keyword>
<proteinExistence type="predicted"/>
<evidence type="ECO:0000313" key="1">
    <source>
        <dbReference type="EMBL" id="TQN00990.1"/>
    </source>
</evidence>
<gene>
    <name evidence="1" type="ORF">FHX68_1125</name>
</gene>
<dbReference type="InterPro" id="IPR007344">
    <property type="entry name" value="GrpB/CoaE"/>
</dbReference>
<dbReference type="Gene3D" id="3.30.460.10">
    <property type="entry name" value="Beta Polymerase, domain 2"/>
    <property type="match status" value="1"/>
</dbReference>
<dbReference type="OrthoDB" id="9799092at2"/>
<dbReference type="EMBL" id="VFPS01000001">
    <property type="protein sequence ID" value="TQN00990.1"/>
    <property type="molecule type" value="Genomic_DNA"/>
</dbReference>
<sequence>MLDPADIVRFSDTPAPEGASPWVGGAAPARDIEIVPPDPAWPERFAALETRIRAALGERVLALEHVGSTSVPGFAAKPIIDIDLTVADGADEPAYVPALEAAGFTLRVREPWWYGHRLLGADDPRAFVHVWSPDTPEPVRHVIFRDWLRGHPDDRAEYAAAKHAAAEAANAHGEDMMSYNDRKQDVIRAIYARAFRAAGLLG</sequence>
<name>A0A4Y3ULW7_9MICO</name>
<dbReference type="Proteomes" id="UP000319804">
    <property type="component" value="Unassembled WGS sequence"/>
</dbReference>
<dbReference type="InterPro" id="IPR043519">
    <property type="entry name" value="NT_sf"/>
</dbReference>
<keyword evidence="1" id="KW-0808">Transferase</keyword>
<dbReference type="Pfam" id="PF04229">
    <property type="entry name" value="GrpB"/>
    <property type="match status" value="1"/>
</dbReference>
<dbReference type="PANTHER" id="PTHR34822:SF1">
    <property type="entry name" value="GRPB FAMILY PROTEIN"/>
    <property type="match status" value="1"/>
</dbReference>
<accession>A0A4Y3ULW7</accession>